<dbReference type="Proteomes" id="UP001231924">
    <property type="component" value="Unassembled WGS sequence"/>
</dbReference>
<sequence length="131" mass="14337">MASLLRRRRRPSPDTSAALLAYPLLGMGVLHFAVPAPFDTIVPPWIPGGARFWTYASGVAELAVGTAVAVPRTRRLGATAAAGLFLAVFPANVQMAWDWRRRPWPWQAVAIGRLPLQYPMIAHALRVRAEA</sequence>
<dbReference type="PANTHER" id="PTHR36974:SF1">
    <property type="entry name" value="DOXX FAMILY MEMBRANE PROTEIN"/>
    <property type="match status" value="1"/>
</dbReference>
<evidence type="ECO:0000313" key="2">
    <source>
        <dbReference type="EMBL" id="MDL5157259.1"/>
    </source>
</evidence>
<keyword evidence="3" id="KW-1185">Reference proteome</keyword>
<feature type="transmembrane region" description="Helical" evidence="1">
    <location>
        <begin position="50"/>
        <end position="70"/>
    </location>
</feature>
<gene>
    <name evidence="2" type="ORF">QRT03_14935</name>
</gene>
<keyword evidence="1" id="KW-0812">Transmembrane</keyword>
<comment type="caution">
    <text evidence="2">The sequence shown here is derived from an EMBL/GenBank/DDBJ whole genome shotgun (WGS) entry which is preliminary data.</text>
</comment>
<dbReference type="RefSeq" id="WP_286053689.1">
    <property type="nucleotide sequence ID" value="NZ_JASVWF010000003.1"/>
</dbReference>
<keyword evidence="1" id="KW-1133">Transmembrane helix</keyword>
<evidence type="ECO:0008006" key="4">
    <source>
        <dbReference type="Google" id="ProtNLM"/>
    </source>
</evidence>
<keyword evidence="1" id="KW-0472">Membrane</keyword>
<feature type="transmembrane region" description="Helical" evidence="1">
    <location>
        <begin position="20"/>
        <end position="38"/>
    </location>
</feature>
<organism evidence="2 3">
    <name type="scientific">Actinomycetospora termitidis</name>
    <dbReference type="NCBI Taxonomy" id="3053470"/>
    <lineage>
        <taxon>Bacteria</taxon>
        <taxon>Bacillati</taxon>
        <taxon>Actinomycetota</taxon>
        <taxon>Actinomycetes</taxon>
        <taxon>Pseudonocardiales</taxon>
        <taxon>Pseudonocardiaceae</taxon>
        <taxon>Actinomycetospora</taxon>
    </lineage>
</organism>
<protein>
    <recommendedName>
        <fullName evidence="4">DoxX family protein</fullName>
    </recommendedName>
</protein>
<proteinExistence type="predicted"/>
<accession>A0ABT7MAM6</accession>
<evidence type="ECO:0000256" key="1">
    <source>
        <dbReference type="SAM" id="Phobius"/>
    </source>
</evidence>
<dbReference type="PANTHER" id="PTHR36974">
    <property type="entry name" value="MEMBRANE PROTEIN-RELATED"/>
    <property type="match status" value="1"/>
</dbReference>
<reference evidence="2 3" key="1">
    <citation type="submission" date="2023-06" db="EMBL/GenBank/DDBJ databases">
        <title>Actinomycetospora Odt1-22.</title>
        <authorList>
            <person name="Supong K."/>
        </authorList>
    </citation>
    <scope>NUCLEOTIDE SEQUENCE [LARGE SCALE GENOMIC DNA]</scope>
    <source>
        <strain evidence="2 3">Odt1-22</strain>
    </source>
</reference>
<dbReference type="EMBL" id="JASVWF010000003">
    <property type="protein sequence ID" value="MDL5157259.1"/>
    <property type="molecule type" value="Genomic_DNA"/>
</dbReference>
<evidence type="ECO:0000313" key="3">
    <source>
        <dbReference type="Proteomes" id="UP001231924"/>
    </source>
</evidence>
<name>A0ABT7MAM6_9PSEU</name>